<dbReference type="PANTHER" id="PTHR10381">
    <property type="entry name" value="ATP-DEPENDENT CLP PROTEASE PROTEOLYTIC SUBUNIT"/>
    <property type="match status" value="1"/>
</dbReference>
<dbReference type="GO" id="GO:0004176">
    <property type="term" value="F:ATP-dependent peptidase activity"/>
    <property type="evidence" value="ECO:0007669"/>
    <property type="project" value="InterPro"/>
</dbReference>
<dbReference type="AlphaFoldDB" id="A0A6M3JSY8"/>
<keyword evidence="3" id="KW-0378">Hydrolase</keyword>
<dbReference type="InterPro" id="IPR001907">
    <property type="entry name" value="ClpP"/>
</dbReference>
<dbReference type="GO" id="GO:0009368">
    <property type="term" value="C:endopeptidase Clp complex"/>
    <property type="evidence" value="ECO:0007669"/>
    <property type="project" value="TreeGrafter"/>
</dbReference>
<accession>A0A6M3JSY8</accession>
<dbReference type="PRINTS" id="PR00127">
    <property type="entry name" value="CLPPROTEASEP"/>
</dbReference>
<dbReference type="EMBL" id="MT141905">
    <property type="protein sequence ID" value="QJA71857.1"/>
    <property type="molecule type" value="Genomic_DNA"/>
</dbReference>
<protein>
    <submittedName>
        <fullName evidence="5">Putative protease</fullName>
    </submittedName>
</protein>
<sequence>MKILRFLAVIGMLLAFLMPGICLAEGDVSFMIPVQKVGGADKDKTEYGVCPKTKMDTSCLSCHTSPNFKLKETPPDEGLDLPLTDMKVDGDSVYYLIKAIESDPINQIFRWVRRHPAIKKVALEIHSPGGSLFDAYRIVSMIQAMQEDGYIIETKCYGFAASAGFYIFAAGNKGHRLASPNAEFMWHELLTFAMFSVSTPSSTEEQSRVLRHLQDTANNWLASVSNLTKEEIDALIHKKEFWLRGSEMIKYGFADGTP</sequence>
<dbReference type="Pfam" id="PF00574">
    <property type="entry name" value="CLP_protease"/>
    <property type="match status" value="1"/>
</dbReference>
<keyword evidence="5" id="KW-0645">Protease</keyword>
<dbReference type="PANTHER" id="PTHR10381:SF70">
    <property type="entry name" value="ATP-DEPENDENT CLP PROTEASE PROTEOLYTIC SUBUNIT"/>
    <property type="match status" value="1"/>
</dbReference>
<dbReference type="EMBL" id="MT141296">
    <property type="protein sequence ID" value="QJA57880.1"/>
    <property type="molecule type" value="Genomic_DNA"/>
</dbReference>
<dbReference type="InterPro" id="IPR029045">
    <property type="entry name" value="ClpP/crotonase-like_dom_sf"/>
</dbReference>
<proteinExistence type="inferred from homology"/>
<keyword evidence="2" id="KW-0963">Cytoplasm</keyword>
<dbReference type="SUPFAM" id="SSF52096">
    <property type="entry name" value="ClpP/crotonase"/>
    <property type="match status" value="1"/>
</dbReference>
<name>A0A6M3JSY8_9ZZZZ</name>
<gene>
    <name evidence="5" type="ORF">MM415A03019_0004</name>
    <name evidence="4" type="ORF">MM415B01544_0014</name>
</gene>
<comment type="similarity">
    <text evidence="1">Belongs to the peptidase S14 family.</text>
</comment>
<organism evidence="5">
    <name type="scientific">viral metagenome</name>
    <dbReference type="NCBI Taxonomy" id="1070528"/>
    <lineage>
        <taxon>unclassified sequences</taxon>
        <taxon>metagenomes</taxon>
        <taxon>organismal metagenomes</taxon>
    </lineage>
</organism>
<dbReference type="Gene3D" id="3.90.226.10">
    <property type="entry name" value="2-enoyl-CoA Hydratase, Chain A, domain 1"/>
    <property type="match status" value="1"/>
</dbReference>
<evidence type="ECO:0000256" key="1">
    <source>
        <dbReference type="ARBA" id="ARBA00007039"/>
    </source>
</evidence>
<evidence type="ECO:0000313" key="5">
    <source>
        <dbReference type="EMBL" id="QJA71857.1"/>
    </source>
</evidence>
<evidence type="ECO:0000256" key="2">
    <source>
        <dbReference type="ARBA" id="ARBA00022490"/>
    </source>
</evidence>
<dbReference type="GO" id="GO:0006515">
    <property type="term" value="P:protein quality control for misfolded or incompletely synthesized proteins"/>
    <property type="evidence" value="ECO:0007669"/>
    <property type="project" value="TreeGrafter"/>
</dbReference>
<evidence type="ECO:0000256" key="3">
    <source>
        <dbReference type="ARBA" id="ARBA00022801"/>
    </source>
</evidence>
<dbReference type="GO" id="GO:0051117">
    <property type="term" value="F:ATPase binding"/>
    <property type="evidence" value="ECO:0007669"/>
    <property type="project" value="TreeGrafter"/>
</dbReference>
<reference evidence="5" key="1">
    <citation type="submission" date="2020-03" db="EMBL/GenBank/DDBJ databases">
        <title>The deep terrestrial virosphere.</title>
        <authorList>
            <person name="Holmfeldt K."/>
            <person name="Nilsson E."/>
            <person name="Simone D."/>
            <person name="Lopez-Fernandez M."/>
            <person name="Wu X."/>
            <person name="de Brujin I."/>
            <person name="Lundin D."/>
            <person name="Andersson A."/>
            <person name="Bertilsson S."/>
            <person name="Dopson M."/>
        </authorList>
    </citation>
    <scope>NUCLEOTIDE SEQUENCE</scope>
    <source>
        <strain evidence="5">MM415A03019</strain>
        <strain evidence="4">MM415B01544</strain>
    </source>
</reference>
<dbReference type="GO" id="GO:0004252">
    <property type="term" value="F:serine-type endopeptidase activity"/>
    <property type="evidence" value="ECO:0007669"/>
    <property type="project" value="InterPro"/>
</dbReference>
<evidence type="ECO:0000313" key="4">
    <source>
        <dbReference type="EMBL" id="QJA57880.1"/>
    </source>
</evidence>
<dbReference type="InterPro" id="IPR023562">
    <property type="entry name" value="ClpP/TepA"/>
</dbReference>